<comment type="similarity">
    <text evidence="1">Belongs to the thymidylate synthase ThyX family.</text>
</comment>
<comment type="subunit">
    <text evidence="1">Homotetramer.</text>
</comment>
<dbReference type="GO" id="GO:0050797">
    <property type="term" value="F:thymidylate synthase (FAD) activity"/>
    <property type="evidence" value="ECO:0007669"/>
    <property type="project" value="UniProtKB-UniRule"/>
</dbReference>
<feature type="binding site" evidence="1">
    <location>
        <begin position="164"/>
        <end position="166"/>
    </location>
    <ligand>
        <name>FAD</name>
        <dbReference type="ChEBI" id="CHEBI:57692"/>
        <note>ligand shared between neighboring subunits</note>
    </ligand>
</feature>
<dbReference type="GO" id="GO:0070402">
    <property type="term" value="F:NADPH binding"/>
    <property type="evidence" value="ECO:0007669"/>
    <property type="project" value="TreeGrafter"/>
</dbReference>
<name>A0A9D1FHE5_9BACT</name>
<dbReference type="Pfam" id="PF02511">
    <property type="entry name" value="Thy1"/>
    <property type="match status" value="1"/>
</dbReference>
<dbReference type="GO" id="GO:0006235">
    <property type="term" value="P:dTTP biosynthetic process"/>
    <property type="evidence" value="ECO:0007669"/>
    <property type="project" value="UniProtKB-UniRule"/>
</dbReference>
<comment type="pathway">
    <text evidence="1">Pyrimidine metabolism; dTTP biosynthesis.</text>
</comment>
<evidence type="ECO:0000313" key="3">
    <source>
        <dbReference type="Proteomes" id="UP000886865"/>
    </source>
</evidence>
<feature type="active site" description="Involved in ionization of N3 of dUMP, leading to its activation" evidence="1">
    <location>
        <position position="175"/>
    </location>
</feature>
<dbReference type="EC" id="2.1.1.148" evidence="1"/>
<dbReference type="NCBIfam" id="TIGR02170">
    <property type="entry name" value="thyX"/>
    <property type="match status" value="1"/>
</dbReference>
<reference evidence="2" key="2">
    <citation type="journal article" date="2021" name="PeerJ">
        <title>Extensive microbial diversity within the chicken gut microbiome revealed by metagenomics and culture.</title>
        <authorList>
            <person name="Gilroy R."/>
            <person name="Ravi A."/>
            <person name="Getino M."/>
            <person name="Pursley I."/>
            <person name="Horton D.L."/>
            <person name="Alikhan N.F."/>
            <person name="Baker D."/>
            <person name="Gharbi K."/>
            <person name="Hall N."/>
            <person name="Watson M."/>
            <person name="Adriaenssens E.M."/>
            <person name="Foster-Nyarko E."/>
            <person name="Jarju S."/>
            <person name="Secka A."/>
            <person name="Antonio M."/>
            <person name="Oren A."/>
            <person name="Chaudhuri R.R."/>
            <person name="La Ragione R."/>
            <person name="Hildebrand F."/>
            <person name="Pallen M.J."/>
        </authorList>
    </citation>
    <scope>NUCLEOTIDE SEQUENCE</scope>
    <source>
        <strain evidence="2">CHK152-2871</strain>
    </source>
</reference>
<dbReference type="HAMAP" id="MF_01408">
    <property type="entry name" value="ThyX"/>
    <property type="match status" value="1"/>
</dbReference>
<dbReference type="GO" id="GO:0032259">
    <property type="term" value="P:methylation"/>
    <property type="evidence" value="ECO:0007669"/>
    <property type="project" value="UniProtKB-KW"/>
</dbReference>
<dbReference type="Gene3D" id="3.30.1360.170">
    <property type="match status" value="1"/>
</dbReference>
<dbReference type="Proteomes" id="UP000886865">
    <property type="component" value="Unassembled WGS sequence"/>
</dbReference>
<keyword evidence="1 2" id="KW-0489">Methyltransferase</keyword>
<feature type="binding site" description="in other chain" evidence="1">
    <location>
        <begin position="93"/>
        <end position="97"/>
    </location>
    <ligand>
        <name>dUMP</name>
        <dbReference type="ChEBI" id="CHEBI:246422"/>
        <note>ligand shared between dimeric partners</note>
    </ligand>
</feature>
<evidence type="ECO:0000313" key="2">
    <source>
        <dbReference type="EMBL" id="HIS73759.1"/>
    </source>
</evidence>
<comment type="cofactor">
    <cofactor evidence="1">
        <name>FAD</name>
        <dbReference type="ChEBI" id="CHEBI:57692"/>
    </cofactor>
    <text evidence="1">Binds 4 FAD per tetramer. Each FAD binding site is formed by three monomers.</text>
</comment>
<keyword evidence="1" id="KW-0274">FAD</keyword>
<protein>
    <recommendedName>
        <fullName evidence="1">Flavin-dependent thymidylate synthase</fullName>
        <shortName evidence="1">FDTS</shortName>
        <ecNumber evidence="1">2.1.1.148</ecNumber>
    </recommendedName>
    <alternativeName>
        <fullName evidence="1">FAD-dependent thymidylate synthase</fullName>
    </alternativeName>
    <alternativeName>
        <fullName evidence="1">Thymidylate synthase ThyX</fullName>
        <shortName evidence="1">TS</shortName>
        <shortName evidence="1">TSase</shortName>
    </alternativeName>
</protein>
<reference evidence="2" key="1">
    <citation type="submission" date="2020-10" db="EMBL/GenBank/DDBJ databases">
        <authorList>
            <person name="Gilroy R."/>
        </authorList>
    </citation>
    <scope>NUCLEOTIDE SEQUENCE</scope>
    <source>
        <strain evidence="2">CHK152-2871</strain>
    </source>
</reference>
<feature type="binding site" evidence="1">
    <location>
        <position position="93"/>
    </location>
    <ligand>
        <name>FAD</name>
        <dbReference type="ChEBI" id="CHEBI:57692"/>
        <note>ligand shared between neighboring subunits</note>
    </ligand>
</feature>
<dbReference type="GO" id="GO:0004799">
    <property type="term" value="F:thymidylate synthase activity"/>
    <property type="evidence" value="ECO:0007669"/>
    <property type="project" value="TreeGrafter"/>
</dbReference>
<feature type="binding site" evidence="1">
    <location>
        <begin position="82"/>
        <end position="85"/>
    </location>
    <ligand>
        <name>dUMP</name>
        <dbReference type="ChEBI" id="CHEBI:246422"/>
        <note>ligand shared between dimeric partners</note>
    </ligand>
</feature>
<dbReference type="PANTHER" id="PTHR34934">
    <property type="entry name" value="FLAVIN-DEPENDENT THYMIDYLATE SYNTHASE"/>
    <property type="match status" value="1"/>
</dbReference>
<sequence length="228" mass="26257">MPNAQMSVKLISKPQNILRTIYTACRTCYSSLLPQEIFESTDDEEKMLKLITRVISSGHYSTIEHIQLSFAISNVSRACTHQLVRHRHMSFSQKSQRYVKEKGEFDYIIPSDIAKNPCLKDKFEKHMLEVAKFYQELVEAGVKAEDARAVLPNATSSSLVASLNLRELIHLANLRLCTRAQLEIRTLIQKMCDEVIKEEPWLKNHLVPKCERLGYCDEDKSCGRMPQR</sequence>
<comment type="catalytic activity">
    <reaction evidence="1">
        <text>dUMP + (6R)-5,10-methylene-5,6,7,8-tetrahydrofolate + NADPH + H(+) = dTMP + (6S)-5,6,7,8-tetrahydrofolate + NADP(+)</text>
        <dbReference type="Rhea" id="RHEA:29043"/>
        <dbReference type="ChEBI" id="CHEBI:15378"/>
        <dbReference type="ChEBI" id="CHEBI:15636"/>
        <dbReference type="ChEBI" id="CHEBI:57453"/>
        <dbReference type="ChEBI" id="CHEBI:57783"/>
        <dbReference type="ChEBI" id="CHEBI:58349"/>
        <dbReference type="ChEBI" id="CHEBI:63528"/>
        <dbReference type="ChEBI" id="CHEBI:246422"/>
        <dbReference type="EC" id="2.1.1.148"/>
    </reaction>
</comment>
<dbReference type="PANTHER" id="PTHR34934:SF1">
    <property type="entry name" value="FLAVIN-DEPENDENT THYMIDYLATE SYNTHASE"/>
    <property type="match status" value="1"/>
</dbReference>
<accession>A0A9D1FHE5</accession>
<dbReference type="GO" id="GO:0006231">
    <property type="term" value="P:dTMP biosynthetic process"/>
    <property type="evidence" value="ECO:0007669"/>
    <property type="project" value="UniProtKB-UniRule"/>
</dbReference>
<feature type="binding site" evidence="1">
    <location>
        <begin position="85"/>
        <end position="87"/>
    </location>
    <ligand>
        <name>FAD</name>
        <dbReference type="ChEBI" id="CHEBI:57692"/>
        <note>ligand shared between neighboring subunits</note>
    </ligand>
</feature>
<organism evidence="2 3">
    <name type="scientific">Candidatus Galligastranaerophilus intestinavium</name>
    <dbReference type="NCBI Taxonomy" id="2840836"/>
    <lineage>
        <taxon>Bacteria</taxon>
        <taxon>Candidatus Galligastranaerophilus</taxon>
    </lineage>
</organism>
<keyword evidence="1" id="KW-0521">NADP</keyword>
<dbReference type="GO" id="GO:0050660">
    <property type="term" value="F:flavin adenine dinucleotide binding"/>
    <property type="evidence" value="ECO:0007669"/>
    <property type="project" value="UniProtKB-UniRule"/>
</dbReference>
<dbReference type="InterPro" id="IPR036098">
    <property type="entry name" value="Thymidylate_synthase_ThyX_sf"/>
</dbReference>
<evidence type="ECO:0000256" key="1">
    <source>
        <dbReference type="HAMAP-Rule" id="MF_01408"/>
    </source>
</evidence>
<keyword evidence="1" id="KW-0285">Flavoprotein</keyword>
<feature type="binding site" description="in other chain" evidence="1">
    <location>
        <position position="148"/>
    </location>
    <ligand>
        <name>dUMP</name>
        <dbReference type="ChEBI" id="CHEBI:246422"/>
        <note>ligand shared between dimeric partners</note>
    </ligand>
</feature>
<dbReference type="CDD" id="cd20175">
    <property type="entry name" value="ThyX"/>
    <property type="match status" value="1"/>
</dbReference>
<dbReference type="SUPFAM" id="SSF69796">
    <property type="entry name" value="Thymidylate synthase-complementing protein Thy1"/>
    <property type="match status" value="1"/>
</dbReference>
<dbReference type="EMBL" id="DVJQ01000017">
    <property type="protein sequence ID" value="HIS73759.1"/>
    <property type="molecule type" value="Genomic_DNA"/>
</dbReference>
<feature type="binding site" evidence="1">
    <location>
        <position position="61"/>
    </location>
    <ligand>
        <name>FAD</name>
        <dbReference type="ChEBI" id="CHEBI:57692"/>
        <note>ligand shared between neighboring subunits</note>
    </ligand>
</feature>
<dbReference type="InterPro" id="IPR003669">
    <property type="entry name" value="Thymidylate_synthase_ThyX"/>
</dbReference>
<dbReference type="AlphaFoldDB" id="A0A9D1FHE5"/>
<keyword evidence="1" id="KW-0545">Nucleotide biosynthesis</keyword>
<feature type="binding site" evidence="1">
    <location>
        <position position="175"/>
    </location>
    <ligand>
        <name>dUMP</name>
        <dbReference type="ChEBI" id="CHEBI:246422"/>
        <note>ligand shared between dimeric partners</note>
    </ligand>
</feature>
<comment type="caution">
    <text evidence="2">The sequence shown here is derived from an EMBL/GenBank/DDBJ whole genome shotgun (WGS) entry which is preliminary data.</text>
</comment>
<gene>
    <name evidence="1" type="primary">thyX</name>
    <name evidence="2" type="ORF">IAA86_01910</name>
</gene>
<feature type="binding site" evidence="1">
    <location>
        <position position="170"/>
    </location>
    <ligand>
        <name>FAD</name>
        <dbReference type="ChEBI" id="CHEBI:57692"/>
        <note>ligand shared between neighboring subunits</note>
    </ligand>
</feature>
<keyword evidence="1 2" id="KW-0808">Transferase</keyword>
<comment type="function">
    <text evidence="1">Catalyzes the reductive methylation of 2'-deoxyuridine-5'-monophosphate (dUMP) to 2'-deoxythymidine-5'-monophosphate (dTMP) while utilizing 5,10-methylenetetrahydrofolate (mTHF) as the methyl donor, and NADPH and FADH(2) as the reductant.</text>
</comment>
<proteinExistence type="inferred from homology"/>
<dbReference type="PROSITE" id="PS51331">
    <property type="entry name" value="THYX"/>
    <property type="match status" value="1"/>
</dbReference>